<name>A0A498I048_MALDO</name>
<dbReference type="AlphaFoldDB" id="A0A498I048"/>
<organism evidence="1 2">
    <name type="scientific">Malus domestica</name>
    <name type="common">Apple</name>
    <name type="synonym">Pyrus malus</name>
    <dbReference type="NCBI Taxonomy" id="3750"/>
    <lineage>
        <taxon>Eukaryota</taxon>
        <taxon>Viridiplantae</taxon>
        <taxon>Streptophyta</taxon>
        <taxon>Embryophyta</taxon>
        <taxon>Tracheophyta</taxon>
        <taxon>Spermatophyta</taxon>
        <taxon>Magnoliopsida</taxon>
        <taxon>eudicotyledons</taxon>
        <taxon>Gunneridae</taxon>
        <taxon>Pentapetalae</taxon>
        <taxon>rosids</taxon>
        <taxon>fabids</taxon>
        <taxon>Rosales</taxon>
        <taxon>Rosaceae</taxon>
        <taxon>Amygdaloideae</taxon>
        <taxon>Maleae</taxon>
        <taxon>Malus</taxon>
    </lineage>
</organism>
<evidence type="ECO:0000313" key="2">
    <source>
        <dbReference type="Proteomes" id="UP000290289"/>
    </source>
</evidence>
<comment type="caution">
    <text evidence="1">The sequence shown here is derived from an EMBL/GenBank/DDBJ whole genome shotgun (WGS) entry which is preliminary data.</text>
</comment>
<keyword evidence="2" id="KW-1185">Reference proteome</keyword>
<dbReference type="EMBL" id="RDQH01000340">
    <property type="protein sequence ID" value="RXH76986.1"/>
    <property type="molecule type" value="Genomic_DNA"/>
</dbReference>
<evidence type="ECO:0000313" key="1">
    <source>
        <dbReference type="EMBL" id="RXH76986.1"/>
    </source>
</evidence>
<proteinExistence type="predicted"/>
<dbReference type="Proteomes" id="UP000290289">
    <property type="component" value="Chromosome 14"/>
</dbReference>
<protein>
    <submittedName>
        <fullName evidence="1">Uncharacterized protein</fullName>
    </submittedName>
</protein>
<reference evidence="1 2" key="1">
    <citation type="submission" date="2018-10" db="EMBL/GenBank/DDBJ databases">
        <title>A high-quality apple genome assembly.</title>
        <authorList>
            <person name="Hu J."/>
        </authorList>
    </citation>
    <scope>NUCLEOTIDE SEQUENCE [LARGE SCALE GENOMIC DNA]</scope>
    <source>
        <strain evidence="2">cv. HFTH1</strain>
        <tissue evidence="1">Young leaf</tissue>
    </source>
</reference>
<accession>A0A498I048</accession>
<sequence length="97" mass="11349">MQYFYSFNKLKEKEKNCPVGVHDCWKHRFLEATSGPQWNIEVKSKGWKRVVSKLYESVLYITVMGKRVEFGASWVEDVDRVYMHLNLSTLGGGRDES</sequence>
<gene>
    <name evidence="1" type="ORF">DVH24_019874</name>
</gene>